<dbReference type="SMART" id="SM00382">
    <property type="entry name" value="AAA"/>
    <property type="match status" value="1"/>
</dbReference>
<proteinExistence type="predicted"/>
<dbReference type="PANTHER" id="PTHR42781">
    <property type="entry name" value="SPERMIDINE/PUTRESCINE IMPORT ATP-BINDING PROTEIN POTA"/>
    <property type="match status" value="1"/>
</dbReference>
<dbReference type="GO" id="GO:0005524">
    <property type="term" value="F:ATP binding"/>
    <property type="evidence" value="ECO:0007669"/>
    <property type="project" value="UniProtKB-KW"/>
</dbReference>
<evidence type="ECO:0000313" key="6">
    <source>
        <dbReference type="Proteomes" id="UP001149719"/>
    </source>
</evidence>
<accession>A0ABT4JQ23</accession>
<dbReference type="InterPro" id="IPR050093">
    <property type="entry name" value="ABC_SmlMolc_Importer"/>
</dbReference>
<protein>
    <submittedName>
        <fullName evidence="5">ATP-binding cassette domain-containing protein</fullName>
    </submittedName>
</protein>
<dbReference type="InterPro" id="IPR003593">
    <property type="entry name" value="AAA+_ATPase"/>
</dbReference>
<dbReference type="Pfam" id="PF00005">
    <property type="entry name" value="ABC_tran"/>
    <property type="match status" value="1"/>
</dbReference>
<sequence length="209" mass="23197">MLKLTDITIQLHETCLFKNFNASIPTGEVLSIMGPSGCGKSTLLDFLSGSIADTFKTSGQINLNNKELSHLPIEKRHVGILYQESLLFPHLSNLENLMFAIPETIKGKQRAELALEKLSEFNLADKAHTLPAYLSGGQKARISLLRTLLSEPKYLLLDEPFGKLDKALRQEVREFVIAQIETIKLPTILVTHDQDDADAMGGTLVQLTR</sequence>
<evidence type="ECO:0000256" key="2">
    <source>
        <dbReference type="ARBA" id="ARBA00022741"/>
    </source>
</evidence>
<comment type="caution">
    <text evidence="5">The sequence shown here is derived from an EMBL/GenBank/DDBJ whole genome shotgun (WGS) entry which is preliminary data.</text>
</comment>
<evidence type="ECO:0000256" key="1">
    <source>
        <dbReference type="ARBA" id="ARBA00022448"/>
    </source>
</evidence>
<gene>
    <name evidence="5" type="ORF">O1D97_01395</name>
</gene>
<dbReference type="RefSeq" id="WP_269122132.1">
    <property type="nucleotide sequence ID" value="NZ_JAPUBN010000006.1"/>
</dbReference>
<keyword evidence="3 5" id="KW-0067">ATP-binding</keyword>
<feature type="domain" description="ABC transporter" evidence="4">
    <location>
        <begin position="2"/>
        <end position="209"/>
    </location>
</feature>
<reference evidence="5" key="1">
    <citation type="submission" date="2022-12" db="EMBL/GenBank/DDBJ databases">
        <title>Marinomonas 15G1-11 sp. nov, isolated from marine algae.</title>
        <authorList>
            <person name="Butt M."/>
            <person name="Choi D.G."/>
            <person name="Kim J.M."/>
            <person name="Lee J.K."/>
            <person name="Baek J.H."/>
            <person name="Jeon C.O."/>
        </authorList>
    </citation>
    <scope>NUCLEOTIDE SEQUENCE</scope>
    <source>
        <strain evidence="5">15G1-11</strain>
    </source>
</reference>
<dbReference type="Proteomes" id="UP001149719">
    <property type="component" value="Unassembled WGS sequence"/>
</dbReference>
<dbReference type="InterPro" id="IPR017871">
    <property type="entry name" value="ABC_transporter-like_CS"/>
</dbReference>
<evidence type="ECO:0000256" key="3">
    <source>
        <dbReference type="ARBA" id="ARBA00022840"/>
    </source>
</evidence>
<dbReference type="SUPFAM" id="SSF52540">
    <property type="entry name" value="P-loop containing nucleoside triphosphate hydrolases"/>
    <property type="match status" value="1"/>
</dbReference>
<evidence type="ECO:0000313" key="5">
    <source>
        <dbReference type="EMBL" id="MCZ2720330.1"/>
    </source>
</evidence>
<dbReference type="PROSITE" id="PS50893">
    <property type="entry name" value="ABC_TRANSPORTER_2"/>
    <property type="match status" value="1"/>
</dbReference>
<name>A0ABT4JQ23_9GAMM</name>
<dbReference type="InterPro" id="IPR003439">
    <property type="entry name" value="ABC_transporter-like_ATP-bd"/>
</dbReference>
<dbReference type="PROSITE" id="PS00211">
    <property type="entry name" value="ABC_TRANSPORTER_1"/>
    <property type="match status" value="1"/>
</dbReference>
<dbReference type="EMBL" id="JAPUBN010000006">
    <property type="protein sequence ID" value="MCZ2720330.1"/>
    <property type="molecule type" value="Genomic_DNA"/>
</dbReference>
<dbReference type="InterPro" id="IPR027417">
    <property type="entry name" value="P-loop_NTPase"/>
</dbReference>
<keyword evidence="1" id="KW-0813">Transport</keyword>
<evidence type="ECO:0000259" key="4">
    <source>
        <dbReference type="PROSITE" id="PS50893"/>
    </source>
</evidence>
<organism evidence="5 6">
    <name type="scientific">Marinomonas phaeophyticola</name>
    <dbReference type="NCBI Taxonomy" id="3004091"/>
    <lineage>
        <taxon>Bacteria</taxon>
        <taxon>Pseudomonadati</taxon>
        <taxon>Pseudomonadota</taxon>
        <taxon>Gammaproteobacteria</taxon>
        <taxon>Oceanospirillales</taxon>
        <taxon>Oceanospirillaceae</taxon>
        <taxon>Marinomonas</taxon>
    </lineage>
</organism>
<dbReference type="PANTHER" id="PTHR42781:SF4">
    <property type="entry name" value="SPERMIDINE_PUTRESCINE IMPORT ATP-BINDING PROTEIN POTA"/>
    <property type="match status" value="1"/>
</dbReference>
<keyword evidence="6" id="KW-1185">Reference proteome</keyword>
<keyword evidence="2" id="KW-0547">Nucleotide-binding</keyword>
<dbReference type="Gene3D" id="3.40.50.300">
    <property type="entry name" value="P-loop containing nucleotide triphosphate hydrolases"/>
    <property type="match status" value="1"/>
</dbReference>